<keyword evidence="1" id="KW-0472">Membrane</keyword>
<dbReference type="Proteomes" id="UP001156318">
    <property type="component" value="Chromosome"/>
</dbReference>
<keyword evidence="3" id="KW-1185">Reference proteome</keyword>
<name>A0ABY6JF84_9ENTR</name>
<accession>A0ABY6JF84</accession>
<reference evidence="2 3" key="1">
    <citation type="submission" date="2021-05" db="EMBL/GenBank/DDBJ databases">
        <title>Isolation, identification, and the growth promoting effects of Pantoea dispersa strain YSD J2 from the aboveground leaves of Cyperus esculentus L.Var. Sativus.</title>
        <authorList>
            <person name="Wang S."/>
            <person name="Tang X.M."/>
            <person name="Huang Y.N."/>
        </authorList>
    </citation>
    <scope>NUCLEOTIDE SEQUENCE [LARGE SCALE GENOMIC DNA]</scope>
    <source>
        <strain evidence="3">YSD YN2</strain>
    </source>
</reference>
<evidence type="ECO:0000313" key="3">
    <source>
        <dbReference type="Proteomes" id="UP001156318"/>
    </source>
</evidence>
<evidence type="ECO:0008006" key="4">
    <source>
        <dbReference type="Google" id="ProtNLM"/>
    </source>
</evidence>
<keyword evidence="1" id="KW-0812">Transmembrane</keyword>
<feature type="transmembrane region" description="Helical" evidence="1">
    <location>
        <begin position="58"/>
        <end position="82"/>
    </location>
</feature>
<gene>
    <name evidence="2" type="ORF">KFZ77_02840</name>
</gene>
<protein>
    <recommendedName>
        <fullName evidence="4">DUF4306 domain-containing protein</fullName>
    </recommendedName>
</protein>
<dbReference type="EMBL" id="CP074352">
    <property type="protein sequence ID" value="UYU32475.1"/>
    <property type="molecule type" value="Genomic_DNA"/>
</dbReference>
<keyword evidence="1" id="KW-1133">Transmembrane helix</keyword>
<sequence length="88" mass="9989">MTIKTFARRVAKVAFFIFITFAIARTLGPAEVYINHDLARNLAQFMSGDVNAESIYDAYFYIDFSSVLIMAAVIYITVIKLVKKIRSN</sequence>
<proteinExistence type="predicted"/>
<evidence type="ECO:0000313" key="2">
    <source>
        <dbReference type="EMBL" id="UYU32475.1"/>
    </source>
</evidence>
<organism evidence="2 3">
    <name type="scientific">Siccibacter colletis</name>
    <dbReference type="NCBI Taxonomy" id="1505757"/>
    <lineage>
        <taxon>Bacteria</taxon>
        <taxon>Pseudomonadati</taxon>
        <taxon>Pseudomonadota</taxon>
        <taxon>Gammaproteobacteria</taxon>
        <taxon>Enterobacterales</taxon>
        <taxon>Enterobacteriaceae</taxon>
        <taxon>Siccibacter</taxon>
    </lineage>
</organism>
<dbReference type="RefSeq" id="WP_264385382.1">
    <property type="nucleotide sequence ID" value="NZ_CP074352.1"/>
</dbReference>
<evidence type="ECO:0000256" key="1">
    <source>
        <dbReference type="SAM" id="Phobius"/>
    </source>
</evidence>